<feature type="domain" description="PRD" evidence="7">
    <location>
        <begin position="175"/>
        <end position="279"/>
    </location>
</feature>
<keyword evidence="5" id="KW-0804">Transcription</keyword>
<dbReference type="Proteomes" id="UP001198439">
    <property type="component" value="Unassembled WGS sequence"/>
</dbReference>
<dbReference type="PROSITE" id="PS51372">
    <property type="entry name" value="PRD_2"/>
    <property type="match status" value="2"/>
</dbReference>
<evidence type="ECO:0000256" key="2">
    <source>
        <dbReference type="ARBA" id="ARBA00023015"/>
    </source>
</evidence>
<dbReference type="InterPro" id="IPR036634">
    <property type="entry name" value="PRD_sf"/>
</dbReference>
<keyword evidence="3" id="KW-0238">DNA-binding</keyword>
<organism evidence="9 10">
    <name type="scientific">Faecalibacillus faecis</name>
    <dbReference type="NCBI Taxonomy" id="1982628"/>
    <lineage>
        <taxon>Bacteria</taxon>
        <taxon>Bacillati</taxon>
        <taxon>Bacillota</taxon>
        <taxon>Erysipelotrichia</taxon>
        <taxon>Erysipelotrichales</taxon>
        <taxon>Coprobacillaceae</taxon>
        <taxon>Faecalibacillus</taxon>
    </lineage>
</organism>
<evidence type="ECO:0000256" key="3">
    <source>
        <dbReference type="ARBA" id="ARBA00023125"/>
    </source>
</evidence>
<dbReference type="PANTHER" id="PTHR30185:SF13">
    <property type="entry name" value="LICABCH OPERON REGULATOR-RELATED"/>
    <property type="match status" value="1"/>
</dbReference>
<comment type="caution">
    <text evidence="9">The sequence shown here is derived from an EMBL/GenBank/DDBJ whole genome shotgun (WGS) entry which is preliminary data.</text>
</comment>
<protein>
    <submittedName>
        <fullName evidence="8">PRD domain-containing protein</fullName>
    </submittedName>
    <submittedName>
        <fullName evidence="9">Transcription antiterminator BglG</fullName>
    </submittedName>
</protein>
<proteinExistence type="predicted"/>
<sequence>MLNDRQMHVIDLLNDKKWITGKEMAHILNVTDRTIRNDIEHINQFYDCLLISADKRKGYHIDQTLLSKQDIEPKEIIPQTSHERCVWLIQELLFKESEINLIQLQDRVFISGYSIDNDLKKIRRMISSYSSLKIVRNKNTIYLVGDEADKRKLYKDLLTEETKGNFMNLNSIADLWENFDLLEVKDILEEVCEMNDYYIRDVSFPMIMIHAGVSIERIINHNYIEDKTYNEKLKDSLEYKVAKDFFSKVSQVIHIPVIEDEVVLFSYLLLGKSGKFYNRNKKESENLKYIFYTIIDKIKEYFGIDLSNDYDLKLGLITHLQSLLERQVNNVKVTNLYLKEIKRKYPLVFEMAVHSGEVITECTGYTINENELAFLALHLGAAYERSQSIYRHRGIVIIPHNQMLSIPCVEKLKNRFGERMEILEIFHFFEELQVEQCQPDFILTTVPLKHQLDIPTLQITLFVNNEDESKVFQLLNELDNKLYHNDVVKMLKKLIKENLFHVHQTFHDTTEILNYLCDELIDSDLATKAYKEDVFKREAVSATSFMYGFAVPHSIEVSTKKSCISVLILDRSVKWGEFDVKFIILLGIRETDNHLLKIFFDWLSSIVANSKKFEQLLEVNNYEEFMKEIIA</sequence>
<dbReference type="PROSITE" id="PS51094">
    <property type="entry name" value="PTS_EIIA_TYPE_2"/>
    <property type="match status" value="1"/>
</dbReference>
<dbReference type="AlphaFoldDB" id="A0A2T3FYS4"/>
<dbReference type="InterPro" id="IPR011608">
    <property type="entry name" value="PRD"/>
</dbReference>
<dbReference type="PANTHER" id="PTHR30185">
    <property type="entry name" value="CRYPTIC BETA-GLUCOSIDE BGL OPERON ANTITERMINATOR"/>
    <property type="match status" value="1"/>
</dbReference>
<keyword evidence="1" id="KW-0677">Repeat</keyword>
<accession>A0A2T3FYS4</accession>
<reference evidence="8" key="3">
    <citation type="submission" date="2021-10" db="EMBL/GenBank/DDBJ databases">
        <title>Collection of gut derived symbiotic bacterial strains cultured from healthy donors.</title>
        <authorList>
            <person name="Lin H."/>
            <person name="Littmann E."/>
            <person name="Kohout C."/>
            <person name="Pamer E.G."/>
        </authorList>
    </citation>
    <scope>NUCLEOTIDE SEQUENCE</scope>
    <source>
        <strain evidence="8">DFI.4.48</strain>
    </source>
</reference>
<dbReference type="EMBL" id="PYLP01000007">
    <property type="protein sequence ID" value="PST40428.1"/>
    <property type="molecule type" value="Genomic_DNA"/>
</dbReference>
<keyword evidence="10" id="KW-1185">Reference proteome</keyword>
<dbReference type="InterPro" id="IPR013196">
    <property type="entry name" value="HTH_11"/>
</dbReference>
<dbReference type="GO" id="GO:0003677">
    <property type="term" value="F:DNA binding"/>
    <property type="evidence" value="ECO:0007669"/>
    <property type="project" value="UniProtKB-KW"/>
</dbReference>
<evidence type="ECO:0000256" key="5">
    <source>
        <dbReference type="ARBA" id="ARBA00023163"/>
    </source>
</evidence>
<reference evidence="9" key="2">
    <citation type="journal article" date="2019" name="Int. J. Syst. Evol. Microbiol.">
        <title>Faecalibacillus intestinalis gen. nov., sp. nov. and Faecalibacillus faecis sp. nov., isolated from human faeces.</title>
        <authorList>
            <person name="Seo B."/>
            <person name="Jeon K."/>
            <person name="Baek I."/>
            <person name="Lee Y.M."/>
            <person name="Baek K."/>
            <person name="Ko G."/>
        </authorList>
    </citation>
    <scope>NUCLEOTIDE SEQUENCE</scope>
    <source>
        <strain evidence="9">SNUG30370</strain>
    </source>
</reference>
<dbReference type="InterPro" id="IPR018356">
    <property type="entry name" value="Tscrpt_reg_HTH_DeoR_CS"/>
</dbReference>
<dbReference type="InterPro" id="IPR036388">
    <property type="entry name" value="WH-like_DNA-bd_sf"/>
</dbReference>
<dbReference type="InterPro" id="IPR016152">
    <property type="entry name" value="PTrfase/Anion_transptr"/>
</dbReference>
<dbReference type="CDD" id="cd00211">
    <property type="entry name" value="PTS_IIA_fru"/>
    <property type="match status" value="1"/>
</dbReference>
<evidence type="ECO:0000259" key="6">
    <source>
        <dbReference type="PROSITE" id="PS51094"/>
    </source>
</evidence>
<dbReference type="Proteomes" id="UP000241201">
    <property type="component" value="Unassembled WGS sequence"/>
</dbReference>
<keyword evidence="2" id="KW-0805">Transcription regulation</keyword>
<evidence type="ECO:0000259" key="7">
    <source>
        <dbReference type="PROSITE" id="PS51372"/>
    </source>
</evidence>
<dbReference type="SUPFAM" id="SSF55804">
    <property type="entry name" value="Phoshotransferase/anion transport protein"/>
    <property type="match status" value="1"/>
</dbReference>
<feature type="domain" description="PRD" evidence="7">
    <location>
        <begin position="282"/>
        <end position="389"/>
    </location>
</feature>
<dbReference type="InterPro" id="IPR036390">
    <property type="entry name" value="WH_DNA-bd_sf"/>
</dbReference>
<evidence type="ECO:0000256" key="1">
    <source>
        <dbReference type="ARBA" id="ARBA00022737"/>
    </source>
</evidence>
<dbReference type="Pfam" id="PF00359">
    <property type="entry name" value="PTS_EIIA_2"/>
    <property type="match status" value="1"/>
</dbReference>
<evidence type="ECO:0000313" key="9">
    <source>
        <dbReference type="EMBL" id="PST40428.1"/>
    </source>
</evidence>
<dbReference type="Gene3D" id="3.40.930.10">
    <property type="entry name" value="Mannitol-specific EII, Chain A"/>
    <property type="match status" value="1"/>
</dbReference>
<evidence type="ECO:0000313" key="10">
    <source>
        <dbReference type="Proteomes" id="UP000241201"/>
    </source>
</evidence>
<gene>
    <name evidence="9" type="ORF">C7U55_07395</name>
    <name evidence="8" type="ORF">LJD69_09650</name>
</gene>
<feature type="domain" description="PTS EIIA type-2" evidence="6">
    <location>
        <begin position="493"/>
        <end position="631"/>
    </location>
</feature>
<dbReference type="Gene3D" id="1.10.1790.10">
    <property type="entry name" value="PRD domain"/>
    <property type="match status" value="2"/>
</dbReference>
<reference evidence="10" key="1">
    <citation type="submission" date="2018-03" db="EMBL/GenBank/DDBJ databases">
        <title>Lachnoclostridium SNUG30370 gen.nov., sp.nov., isolated from human faeces.</title>
        <authorList>
            <person name="Seo B."/>
            <person name="Jeon K."/>
            <person name="Ko G."/>
        </authorList>
    </citation>
    <scope>NUCLEOTIDE SEQUENCE [LARGE SCALE GENOMIC DNA]</scope>
    <source>
        <strain evidence="10">SNUG30370</strain>
    </source>
</reference>
<dbReference type="PROSITE" id="PS00894">
    <property type="entry name" value="HTH_DEOR_1"/>
    <property type="match status" value="1"/>
</dbReference>
<evidence type="ECO:0000313" key="8">
    <source>
        <dbReference type="EMBL" id="MCB8610857.1"/>
    </source>
</evidence>
<evidence type="ECO:0000256" key="4">
    <source>
        <dbReference type="ARBA" id="ARBA00023159"/>
    </source>
</evidence>
<dbReference type="EMBL" id="JAJDKZ010000027">
    <property type="protein sequence ID" value="MCB8610857.1"/>
    <property type="molecule type" value="Genomic_DNA"/>
</dbReference>
<dbReference type="GO" id="GO:0003700">
    <property type="term" value="F:DNA-binding transcription factor activity"/>
    <property type="evidence" value="ECO:0007669"/>
    <property type="project" value="InterPro"/>
</dbReference>
<dbReference type="Pfam" id="PF05043">
    <property type="entry name" value="Mga"/>
    <property type="match status" value="1"/>
</dbReference>
<dbReference type="SUPFAM" id="SSF46785">
    <property type="entry name" value="Winged helix' DNA-binding domain"/>
    <property type="match status" value="1"/>
</dbReference>
<dbReference type="InterPro" id="IPR002178">
    <property type="entry name" value="PTS_EIIA_type-2_dom"/>
</dbReference>
<dbReference type="Gene3D" id="1.10.10.10">
    <property type="entry name" value="Winged helix-like DNA-binding domain superfamily/Winged helix DNA-binding domain"/>
    <property type="match status" value="1"/>
</dbReference>
<name>A0A2T3FYS4_9FIRM</name>
<dbReference type="Pfam" id="PF00874">
    <property type="entry name" value="PRD"/>
    <property type="match status" value="2"/>
</dbReference>
<dbReference type="Pfam" id="PF08279">
    <property type="entry name" value="HTH_11"/>
    <property type="match status" value="1"/>
</dbReference>
<dbReference type="InterPro" id="IPR050661">
    <property type="entry name" value="BglG_antiterminators"/>
</dbReference>
<keyword evidence="4" id="KW-0010">Activator</keyword>
<dbReference type="RefSeq" id="WP_106988025.1">
    <property type="nucleotide sequence ID" value="NZ_JADPLM010000008.1"/>
</dbReference>
<dbReference type="SUPFAM" id="SSF63520">
    <property type="entry name" value="PTS-regulatory domain, PRD"/>
    <property type="match status" value="2"/>
</dbReference>
<dbReference type="InterPro" id="IPR007737">
    <property type="entry name" value="Mga_HTH"/>
</dbReference>